<organism evidence="1 2">
    <name type="scientific">Vaccinium darrowii</name>
    <dbReference type="NCBI Taxonomy" id="229202"/>
    <lineage>
        <taxon>Eukaryota</taxon>
        <taxon>Viridiplantae</taxon>
        <taxon>Streptophyta</taxon>
        <taxon>Embryophyta</taxon>
        <taxon>Tracheophyta</taxon>
        <taxon>Spermatophyta</taxon>
        <taxon>Magnoliopsida</taxon>
        <taxon>eudicotyledons</taxon>
        <taxon>Gunneridae</taxon>
        <taxon>Pentapetalae</taxon>
        <taxon>asterids</taxon>
        <taxon>Ericales</taxon>
        <taxon>Ericaceae</taxon>
        <taxon>Vaccinioideae</taxon>
        <taxon>Vaccinieae</taxon>
        <taxon>Vaccinium</taxon>
    </lineage>
</organism>
<proteinExistence type="predicted"/>
<gene>
    <name evidence="1" type="ORF">Vadar_003404</name>
</gene>
<protein>
    <submittedName>
        <fullName evidence="1">Uncharacterized protein</fullName>
    </submittedName>
</protein>
<accession>A0ACB7Y544</accession>
<reference evidence="1 2" key="1">
    <citation type="journal article" date="2021" name="Hortic Res">
        <title>High-quality reference genome and annotation aids understanding of berry development for evergreen blueberry (Vaccinium darrowii).</title>
        <authorList>
            <person name="Yu J."/>
            <person name="Hulse-Kemp A.M."/>
            <person name="Babiker E."/>
            <person name="Staton M."/>
        </authorList>
    </citation>
    <scope>NUCLEOTIDE SEQUENCE [LARGE SCALE GENOMIC DNA]</scope>
    <source>
        <strain evidence="2">cv. NJ 8807/NJ 8810</strain>
        <tissue evidence="1">Young leaf</tissue>
    </source>
</reference>
<comment type="caution">
    <text evidence="1">The sequence shown here is derived from an EMBL/GenBank/DDBJ whole genome shotgun (WGS) entry which is preliminary data.</text>
</comment>
<evidence type="ECO:0000313" key="1">
    <source>
        <dbReference type="EMBL" id="KAH7848491.1"/>
    </source>
</evidence>
<keyword evidence="2" id="KW-1185">Reference proteome</keyword>
<dbReference type="Proteomes" id="UP000828048">
    <property type="component" value="Chromosome 7"/>
</dbReference>
<sequence length="391" mass="43663">MASIYNCGECGTNLNLHTTQLFPPDFYFEAGNKDSLSFAAIDATKFNFKKEDKIMPFFETLNYWGIQRKRTKINCNCCSRHLGYVYDDGPPLTDSRGQFGMGPSQVIPRAPSLTYDSILLLLFGALATVPKGLPISILLTRLLPHIVSGRIQGFPNPLDMKRTKERKLSLPSMCLEFGQISQNPLFFGIFTVDVEVISLWNTTKLSQQSAFGRRSVTMKQMEVGAEDGNAKLKWAAPPPPPPPPPLPNFWAKTKPASTVSVTNQEIAKFWRQKSIEEEDHLLSAIKAAARIRAHKLTEEDYKLFEESLKEDQESKEDGATAAANSNSSKTDESSKELRVGIKDWWTKSKYAYLNQPAIESMNPPKCRASTCIPNFCNYKVAPAPTASFGVF</sequence>
<evidence type="ECO:0000313" key="2">
    <source>
        <dbReference type="Proteomes" id="UP000828048"/>
    </source>
</evidence>
<name>A0ACB7Y544_9ERIC</name>
<dbReference type="EMBL" id="CM037157">
    <property type="protein sequence ID" value="KAH7848491.1"/>
    <property type="molecule type" value="Genomic_DNA"/>
</dbReference>